<dbReference type="InterPro" id="IPR051010">
    <property type="entry name" value="BCAA_transport"/>
</dbReference>
<gene>
    <name evidence="5" type="ORF">HMSLTHF_12240</name>
</gene>
<sequence length="425" mass="46378">MHSKYWLNNNNRQVYIMQLSRRFAMTALSAAVLTAVYAPQVTANEGISDNEIRIGYLADMSGVYRDPIGPLGEDAIHMAIEDVGGSVQGANIVVFSADDRNSPDVGSSVVREWIDERNVDMVTGLVASSVTLAAVSLLQEADKLGLVNGAVSSGVTNEHCSPNHIHWVYDTWAMSNGTAKAITQEGYKNWYLLSADYSFGHALEADVERIVTENGGTIVGRARHPFPNNDFSSFMLQAQASGADVIALNNAGGDTINAVQTAGEFGITQAGQVLAGMVLFSTDIRSIGLENAQGLQFTKAWYYDLNEETRAWAERFRERTGSMPTMVHAGIYSSTRHYLEAIAAVGTDDTQTVRQQMADTPINDIFAKNGYIREDGRMVHDMYLVEVKTPEESADADDLFRVVRTIPAEEAFRPLSESVCPLVTG</sequence>
<dbReference type="Gene3D" id="3.40.50.2300">
    <property type="match status" value="2"/>
</dbReference>
<dbReference type="EMBL" id="AP022821">
    <property type="protein sequence ID" value="BCA91449.1"/>
    <property type="molecule type" value="Genomic_DNA"/>
</dbReference>
<evidence type="ECO:0000313" key="5">
    <source>
        <dbReference type="EMBL" id="BCA91449.1"/>
    </source>
</evidence>
<evidence type="ECO:0000313" key="6">
    <source>
        <dbReference type="Proteomes" id="UP000503197"/>
    </source>
</evidence>
<dbReference type="CDD" id="cd06327">
    <property type="entry name" value="PBP1_SBP-like"/>
    <property type="match status" value="1"/>
</dbReference>
<dbReference type="SUPFAM" id="SSF53822">
    <property type="entry name" value="Periplasmic binding protein-like I"/>
    <property type="match status" value="1"/>
</dbReference>
<dbReference type="InterPro" id="IPR028081">
    <property type="entry name" value="Leu-bd"/>
</dbReference>
<organism evidence="5 6">
    <name type="scientific">Vreelandella aquamarina</name>
    <dbReference type="NCBI Taxonomy" id="77097"/>
    <lineage>
        <taxon>Bacteria</taxon>
        <taxon>Pseudomonadati</taxon>
        <taxon>Pseudomonadota</taxon>
        <taxon>Gammaproteobacteria</taxon>
        <taxon>Oceanospirillales</taxon>
        <taxon>Halomonadaceae</taxon>
        <taxon>Vreelandella</taxon>
    </lineage>
</organism>
<protein>
    <submittedName>
        <fullName evidence="5">ABC transporter substrate-binding protein</fullName>
    </submittedName>
</protein>
<evidence type="ECO:0000256" key="2">
    <source>
        <dbReference type="ARBA" id="ARBA00022729"/>
    </source>
</evidence>
<evidence type="ECO:0000256" key="1">
    <source>
        <dbReference type="ARBA" id="ARBA00010062"/>
    </source>
</evidence>
<feature type="signal peptide" evidence="3">
    <location>
        <begin position="1"/>
        <end position="43"/>
    </location>
</feature>
<feature type="chain" id="PRO_5026161900" evidence="3">
    <location>
        <begin position="44"/>
        <end position="425"/>
    </location>
</feature>
<feature type="domain" description="Leucine-binding protein" evidence="4">
    <location>
        <begin position="51"/>
        <end position="388"/>
    </location>
</feature>
<evidence type="ECO:0000256" key="3">
    <source>
        <dbReference type="SAM" id="SignalP"/>
    </source>
</evidence>
<dbReference type="PANTHER" id="PTHR30483">
    <property type="entry name" value="LEUCINE-SPECIFIC-BINDING PROTEIN"/>
    <property type="match status" value="1"/>
</dbReference>
<dbReference type="InterPro" id="IPR028082">
    <property type="entry name" value="Peripla_BP_I"/>
</dbReference>
<comment type="similarity">
    <text evidence="1">Belongs to the leucine-binding protein family.</text>
</comment>
<dbReference type="Proteomes" id="UP000503197">
    <property type="component" value="Chromosome"/>
</dbReference>
<proteinExistence type="inferred from homology"/>
<dbReference type="Pfam" id="PF13458">
    <property type="entry name" value="Peripla_BP_6"/>
    <property type="match status" value="1"/>
</dbReference>
<name>A0A6F8STG1_9GAMM</name>
<dbReference type="AlphaFoldDB" id="A0A6F8STG1"/>
<evidence type="ECO:0000259" key="4">
    <source>
        <dbReference type="Pfam" id="PF13458"/>
    </source>
</evidence>
<reference evidence="5 6" key="1">
    <citation type="submission" date="2020-02" db="EMBL/GenBank/DDBJ databases">
        <title>Complete Genome Sequence of Halomonas meridiana strain BAA-801, Isolated from Deep Sea Thermal Vent.</title>
        <authorList>
            <person name="Takahashi Y."/>
            <person name="Takahashi H."/>
            <person name="Galipon J."/>
            <person name="Arakawa K."/>
        </authorList>
    </citation>
    <scope>NUCLEOTIDE SEQUENCE [LARGE SCALE GENOMIC DNA]</scope>
    <source>
        <strain evidence="5 6">Slthf1</strain>
    </source>
</reference>
<dbReference type="PANTHER" id="PTHR30483:SF6">
    <property type="entry name" value="PERIPLASMIC BINDING PROTEIN OF ABC TRANSPORTER FOR NATURAL AMINO ACIDS"/>
    <property type="match status" value="1"/>
</dbReference>
<accession>A0A6F8STG1</accession>
<keyword evidence="2 3" id="KW-0732">Signal</keyword>